<dbReference type="GO" id="GO:0043138">
    <property type="term" value="F:3'-5' DNA helicase activity"/>
    <property type="evidence" value="ECO:0007669"/>
    <property type="project" value="UniProtKB-EC"/>
</dbReference>
<dbReference type="InterPro" id="IPR001650">
    <property type="entry name" value="Helicase_C-like"/>
</dbReference>
<dbReference type="GO" id="GO:0005737">
    <property type="term" value="C:cytoplasm"/>
    <property type="evidence" value="ECO:0007669"/>
    <property type="project" value="TreeGrafter"/>
</dbReference>
<evidence type="ECO:0000256" key="4">
    <source>
        <dbReference type="ARBA" id="ARBA00022801"/>
    </source>
</evidence>
<sequence length="644" mass="74411">MNQPIDILKQYWGYDAFRPLQEDIIQAVIEQNDVLALLPTGGGKSICFQVPAMAMDGLCLVISPLIALMKDQVQQLQKRGISAAALHAGQTKREIDYLLDNAANSDLKFLYCSPERLKTEIFIERIRKVADRRGVSLIAVDEAHCISQWGYDFRPAYLEIADLREVLPKTPVIALTATATPKVREDIQKRLNFKSAKVFTKSFARPNLSYSVRYEEHKERKLLEVLQKIQGSAVVYVSTRKHAREVAQMLSQYHISADFYHAGLTFQERNIRQEDWIHNRTRVIVSTNAFGMGIDKPDVRVVAHMDLPDNLEAYYQEAGRAGRDEKKAFAVVICNQADIEHIRRKTEQSLPDLDTLKEVYQMLGNYYQLAVGSWPQESFDFDFDEFSKRFKRHPLEIFNAVKVLQEQGLITLSESFFSPSKLKFRIDQRKLYEFQIANAQFDPLIKALLRLHGGELYQNFVSLQENNLSALLGTSVSQLRASLKHLSQREIVEYNEQKEKPQLSFLSPRKAPDKLGLDQKALNAKRKLKLDKMESVISYLHNEEDCRTKLLLAYFGEKDYKNCEVCDNCLNRHKHEKDGYHRVHYKKQILELLAKDEDFNEDEMVRVLDPSDKTLFLNLLSKLIDHGDLHYNEFGFLKLSRTIK</sequence>
<evidence type="ECO:0000256" key="9">
    <source>
        <dbReference type="ARBA" id="ARBA00034617"/>
    </source>
</evidence>
<dbReference type="GO" id="GO:0030894">
    <property type="term" value="C:replisome"/>
    <property type="evidence" value="ECO:0007669"/>
    <property type="project" value="TreeGrafter"/>
</dbReference>
<evidence type="ECO:0000256" key="8">
    <source>
        <dbReference type="ARBA" id="ARBA00023235"/>
    </source>
</evidence>
<keyword evidence="5" id="KW-0347">Helicase</keyword>
<dbReference type="PANTHER" id="PTHR13710">
    <property type="entry name" value="DNA HELICASE RECQ FAMILY MEMBER"/>
    <property type="match status" value="1"/>
</dbReference>
<evidence type="ECO:0000256" key="11">
    <source>
        <dbReference type="ARBA" id="ARBA00044535"/>
    </source>
</evidence>
<name>A0A150X8X8_9BACT</name>
<dbReference type="InterPro" id="IPR014001">
    <property type="entry name" value="Helicase_ATP-bd"/>
</dbReference>
<dbReference type="Pfam" id="PF00270">
    <property type="entry name" value="DEAD"/>
    <property type="match status" value="1"/>
</dbReference>
<evidence type="ECO:0000256" key="1">
    <source>
        <dbReference type="ARBA" id="ARBA00005446"/>
    </source>
</evidence>
<evidence type="ECO:0000256" key="10">
    <source>
        <dbReference type="ARBA" id="ARBA00034808"/>
    </source>
</evidence>
<dbReference type="InterPro" id="IPR027417">
    <property type="entry name" value="P-loop_NTPase"/>
</dbReference>
<keyword evidence="2" id="KW-0479">Metal-binding</keyword>
<dbReference type="GO" id="GO:0016787">
    <property type="term" value="F:hydrolase activity"/>
    <property type="evidence" value="ECO:0007669"/>
    <property type="project" value="UniProtKB-KW"/>
</dbReference>
<dbReference type="InterPro" id="IPR004589">
    <property type="entry name" value="DNA_helicase_ATP-dep_RecQ"/>
</dbReference>
<keyword evidence="16" id="KW-1185">Reference proteome</keyword>
<dbReference type="Pfam" id="PF16124">
    <property type="entry name" value="RecQ_Zn_bind"/>
    <property type="match status" value="1"/>
</dbReference>
<dbReference type="AlphaFoldDB" id="A0A150X8X8"/>
<dbReference type="GO" id="GO:0003677">
    <property type="term" value="F:DNA binding"/>
    <property type="evidence" value="ECO:0007669"/>
    <property type="project" value="UniProtKB-KW"/>
</dbReference>
<evidence type="ECO:0000259" key="14">
    <source>
        <dbReference type="PROSITE" id="PS51194"/>
    </source>
</evidence>
<feature type="domain" description="Helicase C-terminal" evidence="14">
    <location>
        <begin position="221"/>
        <end position="364"/>
    </location>
</feature>
<dbReference type="EMBL" id="LRPC01000023">
    <property type="protein sequence ID" value="KYG75153.1"/>
    <property type="molecule type" value="Genomic_DNA"/>
</dbReference>
<dbReference type="NCBIfam" id="TIGR00614">
    <property type="entry name" value="recQ_fam"/>
    <property type="match status" value="1"/>
</dbReference>
<comment type="caution">
    <text evidence="15">The sequence shown here is derived from an EMBL/GenBank/DDBJ whole genome shotgun (WGS) entry which is preliminary data.</text>
</comment>
<dbReference type="InterPro" id="IPR032284">
    <property type="entry name" value="RecQ_Zn-bd"/>
</dbReference>
<evidence type="ECO:0000256" key="3">
    <source>
        <dbReference type="ARBA" id="ARBA00022741"/>
    </source>
</evidence>
<dbReference type="Pfam" id="PF00271">
    <property type="entry name" value="Helicase_C"/>
    <property type="match status" value="1"/>
</dbReference>
<dbReference type="GO" id="GO:0043590">
    <property type="term" value="C:bacterial nucleoid"/>
    <property type="evidence" value="ECO:0007669"/>
    <property type="project" value="TreeGrafter"/>
</dbReference>
<dbReference type="Gene3D" id="1.10.10.10">
    <property type="entry name" value="Winged helix-like DNA-binding domain superfamily/Winged helix DNA-binding domain"/>
    <property type="match status" value="1"/>
</dbReference>
<dbReference type="EC" id="5.6.2.4" evidence="10"/>
<dbReference type="GO" id="GO:0005524">
    <property type="term" value="F:ATP binding"/>
    <property type="evidence" value="ECO:0007669"/>
    <property type="project" value="UniProtKB-KW"/>
</dbReference>
<reference evidence="15 16" key="1">
    <citation type="submission" date="2016-01" db="EMBL/GenBank/DDBJ databases">
        <title>Genome sequencing of Roseivirga spongicola UST030701-084.</title>
        <authorList>
            <person name="Selvaratnam C."/>
            <person name="Thevarajoo S."/>
            <person name="Goh K.M."/>
            <person name="Ee R."/>
            <person name="Chan K.-G."/>
            <person name="Chong C.S."/>
        </authorList>
    </citation>
    <scope>NUCLEOTIDE SEQUENCE [LARGE SCALE GENOMIC DNA]</scope>
    <source>
        <strain evidence="15 16">UST030701-084</strain>
    </source>
</reference>
<keyword evidence="3" id="KW-0547">Nucleotide-binding</keyword>
<dbReference type="GO" id="GO:0009378">
    <property type="term" value="F:four-way junction helicase activity"/>
    <property type="evidence" value="ECO:0007669"/>
    <property type="project" value="TreeGrafter"/>
</dbReference>
<evidence type="ECO:0000256" key="12">
    <source>
        <dbReference type="ARBA" id="ARBA00044550"/>
    </source>
</evidence>
<organism evidence="15 16">
    <name type="scientific">Roseivirga spongicola</name>
    <dbReference type="NCBI Taxonomy" id="333140"/>
    <lineage>
        <taxon>Bacteria</taxon>
        <taxon>Pseudomonadati</taxon>
        <taxon>Bacteroidota</taxon>
        <taxon>Cytophagia</taxon>
        <taxon>Cytophagales</taxon>
        <taxon>Roseivirgaceae</taxon>
        <taxon>Roseivirga</taxon>
    </lineage>
</organism>
<feature type="domain" description="Helicase ATP-binding" evidence="13">
    <location>
        <begin position="25"/>
        <end position="197"/>
    </location>
</feature>
<protein>
    <recommendedName>
        <fullName evidence="11">ATP-dependent DNA helicase RecQ</fullName>
        <ecNumber evidence="10">5.6.2.4</ecNumber>
    </recommendedName>
    <alternativeName>
        <fullName evidence="12">DNA 3'-5' helicase RecQ</fullName>
    </alternativeName>
</protein>
<dbReference type="Proteomes" id="UP000075606">
    <property type="component" value="Unassembled WGS sequence"/>
</dbReference>
<dbReference type="InterPro" id="IPR011545">
    <property type="entry name" value="DEAD/DEAH_box_helicase_dom"/>
</dbReference>
<comment type="similarity">
    <text evidence="1">Belongs to the helicase family. RecQ subfamily.</text>
</comment>
<dbReference type="GO" id="GO:0006310">
    <property type="term" value="P:DNA recombination"/>
    <property type="evidence" value="ECO:0007669"/>
    <property type="project" value="InterPro"/>
</dbReference>
<dbReference type="GO" id="GO:0046872">
    <property type="term" value="F:metal ion binding"/>
    <property type="evidence" value="ECO:0007669"/>
    <property type="project" value="UniProtKB-KW"/>
</dbReference>
<dbReference type="PROSITE" id="PS51192">
    <property type="entry name" value="HELICASE_ATP_BIND_1"/>
    <property type="match status" value="1"/>
</dbReference>
<evidence type="ECO:0000313" key="15">
    <source>
        <dbReference type="EMBL" id="KYG75153.1"/>
    </source>
</evidence>
<dbReference type="STRING" id="333140.AWW68_10105"/>
<keyword evidence="6" id="KW-0067">ATP-binding</keyword>
<dbReference type="Gene3D" id="3.40.50.300">
    <property type="entry name" value="P-loop containing nucleotide triphosphate hydrolases"/>
    <property type="match status" value="2"/>
</dbReference>
<dbReference type="PANTHER" id="PTHR13710:SF105">
    <property type="entry name" value="ATP-DEPENDENT DNA HELICASE Q1"/>
    <property type="match status" value="1"/>
</dbReference>
<evidence type="ECO:0000259" key="13">
    <source>
        <dbReference type="PROSITE" id="PS51192"/>
    </source>
</evidence>
<evidence type="ECO:0000313" key="16">
    <source>
        <dbReference type="Proteomes" id="UP000075606"/>
    </source>
</evidence>
<dbReference type="SUPFAM" id="SSF52540">
    <property type="entry name" value="P-loop containing nucleoside triphosphate hydrolases"/>
    <property type="match status" value="1"/>
</dbReference>
<comment type="catalytic activity">
    <reaction evidence="9">
        <text>Couples ATP hydrolysis with the unwinding of duplex DNA by translocating in the 3'-5' direction.</text>
        <dbReference type="EC" id="5.6.2.4"/>
    </reaction>
</comment>
<evidence type="ECO:0000256" key="2">
    <source>
        <dbReference type="ARBA" id="ARBA00022723"/>
    </source>
</evidence>
<dbReference type="CDD" id="cd17920">
    <property type="entry name" value="DEXHc_RecQ"/>
    <property type="match status" value="1"/>
</dbReference>
<dbReference type="SMART" id="SM00487">
    <property type="entry name" value="DEXDc"/>
    <property type="match status" value="1"/>
</dbReference>
<keyword evidence="4" id="KW-0378">Hydrolase</keyword>
<keyword evidence="7" id="KW-0238">DNA-binding</keyword>
<gene>
    <name evidence="15" type="ORF">AWW68_10105</name>
</gene>
<dbReference type="RefSeq" id="WP_068220916.1">
    <property type="nucleotide sequence ID" value="NZ_CP139724.1"/>
</dbReference>
<evidence type="ECO:0000256" key="5">
    <source>
        <dbReference type="ARBA" id="ARBA00022806"/>
    </source>
</evidence>
<accession>A0A150X8X8</accession>
<dbReference type="OrthoDB" id="9763310at2"/>
<proteinExistence type="inferred from homology"/>
<evidence type="ECO:0000256" key="6">
    <source>
        <dbReference type="ARBA" id="ARBA00022840"/>
    </source>
</evidence>
<dbReference type="SMART" id="SM00490">
    <property type="entry name" value="HELICc"/>
    <property type="match status" value="1"/>
</dbReference>
<dbReference type="InterPro" id="IPR036388">
    <property type="entry name" value="WH-like_DNA-bd_sf"/>
</dbReference>
<dbReference type="FunFam" id="3.40.50.300:FF:000296">
    <property type="entry name" value="ATP-dependent DNA helicase RecQ"/>
    <property type="match status" value="1"/>
</dbReference>
<dbReference type="GO" id="GO:0006281">
    <property type="term" value="P:DNA repair"/>
    <property type="evidence" value="ECO:0007669"/>
    <property type="project" value="TreeGrafter"/>
</dbReference>
<evidence type="ECO:0000256" key="7">
    <source>
        <dbReference type="ARBA" id="ARBA00023125"/>
    </source>
</evidence>
<dbReference type="PROSITE" id="PS51194">
    <property type="entry name" value="HELICASE_CTER"/>
    <property type="match status" value="1"/>
</dbReference>
<keyword evidence="8" id="KW-0413">Isomerase</keyword>